<dbReference type="EMBL" id="FNPE01000023">
    <property type="protein sequence ID" value="SDZ41947.1"/>
    <property type="molecule type" value="Genomic_DNA"/>
</dbReference>
<evidence type="ECO:0000313" key="3">
    <source>
        <dbReference type="Proteomes" id="UP000183417"/>
    </source>
</evidence>
<reference evidence="2 3" key="1">
    <citation type="submission" date="2016-10" db="EMBL/GenBank/DDBJ databases">
        <authorList>
            <person name="de Groot N.N."/>
        </authorList>
    </citation>
    <scope>NUCLEOTIDE SEQUENCE [LARGE SCALE GENOMIC DNA]</scope>
    <source>
        <strain evidence="2 3">LMG 24775</strain>
    </source>
</reference>
<accession>A0A1H3SW59</accession>
<sequence length="80" mass="8839">MVSNENILSHNHIAGNTGTGADKRPKSESARQRSLHQFRSFEIAEPFIECNKKAILVGAHIVEQGKIKLIILSLADFKAL</sequence>
<evidence type="ECO:0000313" key="2">
    <source>
        <dbReference type="EMBL" id="SDZ41947.1"/>
    </source>
</evidence>
<organism evidence="2 3">
    <name type="scientific">Delftia lacustris</name>
    <dbReference type="NCBI Taxonomy" id="558537"/>
    <lineage>
        <taxon>Bacteria</taxon>
        <taxon>Pseudomonadati</taxon>
        <taxon>Pseudomonadota</taxon>
        <taxon>Betaproteobacteria</taxon>
        <taxon>Burkholderiales</taxon>
        <taxon>Comamonadaceae</taxon>
        <taxon>Delftia</taxon>
    </lineage>
</organism>
<feature type="compositionally biased region" description="Basic and acidic residues" evidence="1">
    <location>
        <begin position="21"/>
        <end position="31"/>
    </location>
</feature>
<gene>
    <name evidence="2" type="ORF">SAMN05421547_12352</name>
</gene>
<name>A0A1H3SW59_9BURK</name>
<protein>
    <submittedName>
        <fullName evidence="2">Uncharacterized protein</fullName>
    </submittedName>
</protein>
<evidence type="ECO:0000256" key="1">
    <source>
        <dbReference type="SAM" id="MobiDB-lite"/>
    </source>
</evidence>
<feature type="region of interest" description="Disordered" evidence="1">
    <location>
        <begin position="1"/>
        <end position="33"/>
    </location>
</feature>
<proteinExistence type="predicted"/>
<dbReference type="AlphaFoldDB" id="A0A1H3SW59"/>
<dbReference type="Proteomes" id="UP000183417">
    <property type="component" value="Unassembled WGS sequence"/>
</dbReference>